<dbReference type="SUPFAM" id="SSF55729">
    <property type="entry name" value="Acyl-CoA N-acyltransferases (Nat)"/>
    <property type="match status" value="2"/>
</dbReference>
<evidence type="ECO:0000256" key="4">
    <source>
        <dbReference type="ARBA" id="ARBA00022984"/>
    </source>
</evidence>
<keyword evidence="4" id="KW-0573">Peptidoglycan synthesis</keyword>
<dbReference type="AlphaFoldDB" id="A0A6S4GP42"/>
<keyword evidence="3" id="KW-0133">Cell shape</keyword>
<dbReference type="GO" id="GO:0016755">
    <property type="term" value="F:aminoacyltransferase activity"/>
    <property type="evidence" value="ECO:0007669"/>
    <property type="project" value="InterPro"/>
</dbReference>
<dbReference type="PANTHER" id="PTHR36174:SF1">
    <property type="entry name" value="LIPID II:GLYCINE GLYCYLTRANSFERASE"/>
    <property type="match status" value="1"/>
</dbReference>
<dbReference type="GO" id="GO:0071555">
    <property type="term" value="P:cell wall organization"/>
    <property type="evidence" value="ECO:0007669"/>
    <property type="project" value="UniProtKB-KW"/>
</dbReference>
<protein>
    <submittedName>
        <fullName evidence="7">Methicillin resistance protein</fullName>
    </submittedName>
</protein>
<dbReference type="KEGG" id="sox:TM7x_00160"/>
<dbReference type="InterPro" id="IPR050644">
    <property type="entry name" value="PG_Glycine_Bridge_Synth"/>
</dbReference>
<reference evidence="7 8" key="1">
    <citation type="journal article" date="2015" name="Proc. Natl. Acad. Sci. U.S.A.">
        <title>Cultivation of a human-associated TM7 phylotype reveals a reduced genome and epibiotic parasitic lifestyle.</title>
        <authorList>
            <person name="He X."/>
            <person name="McLean J.S."/>
            <person name="Edlund A."/>
            <person name="Yooseph S."/>
            <person name="Hall A.P."/>
            <person name="Liu S.Y."/>
            <person name="Dorrestein P.C."/>
            <person name="Esquenazi E."/>
            <person name="Hunter R.C."/>
            <person name="Cheng G."/>
            <person name="Nelson K.E."/>
            <person name="Lux R."/>
            <person name="Shi W."/>
        </authorList>
    </citation>
    <scope>NUCLEOTIDE SEQUENCE [LARGE SCALE GENOMIC DNA]</scope>
    <source>
        <strain evidence="7 8">TM7x</strain>
    </source>
</reference>
<dbReference type="Pfam" id="PF02388">
    <property type="entry name" value="FemAB"/>
    <property type="match status" value="2"/>
</dbReference>
<keyword evidence="6" id="KW-0961">Cell wall biogenesis/degradation</keyword>
<dbReference type="GO" id="GO:0009252">
    <property type="term" value="P:peptidoglycan biosynthetic process"/>
    <property type="evidence" value="ECO:0007669"/>
    <property type="project" value="UniProtKB-KW"/>
</dbReference>
<evidence type="ECO:0000313" key="8">
    <source>
        <dbReference type="Proteomes" id="UP000030902"/>
    </source>
</evidence>
<keyword evidence="5" id="KW-0012">Acyltransferase</keyword>
<dbReference type="EMBL" id="CP007496">
    <property type="protein sequence ID" value="AJA06275.1"/>
    <property type="molecule type" value="Genomic_DNA"/>
</dbReference>
<evidence type="ECO:0000256" key="2">
    <source>
        <dbReference type="ARBA" id="ARBA00022679"/>
    </source>
</evidence>
<keyword evidence="8" id="KW-1185">Reference proteome</keyword>
<gene>
    <name evidence="7" type="ORF">TM7x_00160</name>
</gene>
<keyword evidence="2" id="KW-0808">Transferase</keyword>
<organism evidence="7 8">
    <name type="scientific">Candidatus Nanosynbacter lyticus</name>
    <dbReference type="NCBI Taxonomy" id="2093824"/>
    <lineage>
        <taxon>Bacteria</taxon>
        <taxon>Candidatus Saccharimonadota</taxon>
        <taxon>Candidatus Saccharimonadia</taxon>
        <taxon>Candidatus Nanosynbacterales</taxon>
        <taxon>Candidatus Nanosynbacteraceae</taxon>
        <taxon>Candidatus Nanosynbacter</taxon>
    </lineage>
</organism>
<dbReference type="InterPro" id="IPR003447">
    <property type="entry name" value="FEMABX"/>
</dbReference>
<evidence type="ECO:0000313" key="7">
    <source>
        <dbReference type="EMBL" id="AJA06275.1"/>
    </source>
</evidence>
<name>A0A6S4GP42_9BACT</name>
<dbReference type="InterPro" id="IPR016181">
    <property type="entry name" value="Acyl_CoA_acyltransferase"/>
</dbReference>
<evidence type="ECO:0000256" key="5">
    <source>
        <dbReference type="ARBA" id="ARBA00023315"/>
    </source>
</evidence>
<proteinExistence type="inferred from homology"/>
<evidence type="ECO:0000256" key="3">
    <source>
        <dbReference type="ARBA" id="ARBA00022960"/>
    </source>
</evidence>
<dbReference type="Gene3D" id="3.40.630.30">
    <property type="match status" value="1"/>
</dbReference>
<sequence>MNQHFLQSTAWEQFQKSLGRKVFHNRGDGWEYFAILEHGTGNSRLYCPFGPTAINEEKLQLALQDLTSLGKKLSVTFLRIGPINPNFTTTLHNESWKKATYVHLQPEHTHVIDLHQSEDEIIANMAQPVRNCYRNYHKKGVTIHQSQNPEDIKYFLELIHEVAKRTGMSPHPDSYFHKQASSLLPSKDASFWYAKCNDKIIATALFFDSKTTRIYAHAAADSTPEYRKLNASTALLTEAIIDAKHRQMDQVDLYGITPESAPKNHPWAGFTKFKRSFGGEDIYSGATWELPLKPLQYWLYRAYQTIKK</sequence>
<comment type="similarity">
    <text evidence="1">Belongs to the FemABX family.</text>
</comment>
<dbReference type="RefSeq" id="WP_052198762.1">
    <property type="nucleotide sequence ID" value="NZ_CP007496.1"/>
</dbReference>
<dbReference type="PROSITE" id="PS51191">
    <property type="entry name" value="FEMABX"/>
    <property type="match status" value="1"/>
</dbReference>
<dbReference type="GO" id="GO:0008360">
    <property type="term" value="P:regulation of cell shape"/>
    <property type="evidence" value="ECO:0007669"/>
    <property type="project" value="UniProtKB-KW"/>
</dbReference>
<evidence type="ECO:0000256" key="6">
    <source>
        <dbReference type="ARBA" id="ARBA00023316"/>
    </source>
</evidence>
<dbReference type="Proteomes" id="UP000030902">
    <property type="component" value="Chromosome"/>
</dbReference>
<evidence type="ECO:0000256" key="1">
    <source>
        <dbReference type="ARBA" id="ARBA00009943"/>
    </source>
</evidence>
<accession>A0A6S4GP42</accession>
<dbReference type="PANTHER" id="PTHR36174">
    <property type="entry name" value="LIPID II:GLYCINE GLYCYLTRANSFERASE"/>
    <property type="match status" value="1"/>
</dbReference>